<organism evidence="3 4">
    <name type="scientific">Hesseltinella vesiculosa</name>
    <dbReference type="NCBI Taxonomy" id="101127"/>
    <lineage>
        <taxon>Eukaryota</taxon>
        <taxon>Fungi</taxon>
        <taxon>Fungi incertae sedis</taxon>
        <taxon>Mucoromycota</taxon>
        <taxon>Mucoromycotina</taxon>
        <taxon>Mucoromycetes</taxon>
        <taxon>Mucorales</taxon>
        <taxon>Cunninghamellaceae</taxon>
        <taxon>Hesseltinella</taxon>
    </lineage>
</organism>
<dbReference type="Proteomes" id="UP000242146">
    <property type="component" value="Unassembled WGS sequence"/>
</dbReference>
<feature type="compositionally biased region" description="Low complexity" evidence="1">
    <location>
        <begin position="360"/>
        <end position="375"/>
    </location>
</feature>
<comment type="caution">
    <text evidence="3">The sequence shown here is derived from an EMBL/GenBank/DDBJ whole genome shotgun (WGS) entry which is preliminary data.</text>
</comment>
<feature type="compositionally biased region" description="Low complexity" evidence="1">
    <location>
        <begin position="333"/>
        <end position="349"/>
    </location>
</feature>
<dbReference type="AlphaFoldDB" id="A0A1X2GD89"/>
<dbReference type="PANTHER" id="PTHR31679">
    <property type="entry name" value="PEROXISOMAL MEMBRANE PROTEIN PEX30-RELATED"/>
    <property type="match status" value="1"/>
</dbReference>
<dbReference type="InterPro" id="IPR052646">
    <property type="entry name" value="Peroxisomal_PEX28-32"/>
</dbReference>
<dbReference type="EMBL" id="MCGT01000021">
    <property type="protein sequence ID" value="ORX51213.1"/>
    <property type="molecule type" value="Genomic_DNA"/>
</dbReference>
<feature type="region of interest" description="Disordered" evidence="1">
    <location>
        <begin position="324"/>
        <end position="403"/>
    </location>
</feature>
<gene>
    <name evidence="3" type="ORF">DM01DRAFT_1086258</name>
</gene>
<feature type="transmembrane region" description="Helical" evidence="2">
    <location>
        <begin position="82"/>
        <end position="101"/>
    </location>
</feature>
<evidence type="ECO:0008006" key="5">
    <source>
        <dbReference type="Google" id="ProtNLM"/>
    </source>
</evidence>
<sequence>MLNDIHLFPFRAGPLAQGVAWYLCCRNFSFLVTYLLPLLPLAYYCYTPKKSQHIAHLDWLRDMTMQVLKQARNWYISHYPPHLFLIGLYGYIVWVTLHQWLSTRWVATLIGWLVLAKDHWAEKMAMTPNVVSLIAFLLPPMTSSRERLMQRALDFQHQYMLLTLDSGHHQQTSKPFSFTVYENQRQWPFNGSTWHAFTLPFERNPWSDEHQFSVLPLQQLVLPASVQVQDKEQGLKRVWSWVWVDSDWGNEPWVDSDFTWTKADTPTSFFATRQRKWTRHAVLQYDCIVQQALTTSHVKPVIPLAPLAITSPTSIPPATVYPASTSPVTTKQTSTSLASPSSPRPSLSSDFAGYLPAEASQSQTSLLSTKTTSSTLHDKPRRSLSRSSTRRQAVWKSITPKQS</sequence>
<evidence type="ECO:0000313" key="3">
    <source>
        <dbReference type="EMBL" id="ORX51213.1"/>
    </source>
</evidence>
<proteinExistence type="predicted"/>
<keyword evidence="2" id="KW-0472">Membrane</keyword>
<evidence type="ECO:0000256" key="1">
    <source>
        <dbReference type="SAM" id="MobiDB-lite"/>
    </source>
</evidence>
<dbReference type="PANTHER" id="PTHR31679:SF2">
    <property type="entry name" value="PEROXISOMAL MEMBRANE PROTEIN PEX30-RELATED"/>
    <property type="match status" value="1"/>
</dbReference>
<dbReference type="GO" id="GO:0007031">
    <property type="term" value="P:peroxisome organization"/>
    <property type="evidence" value="ECO:0007669"/>
    <property type="project" value="TreeGrafter"/>
</dbReference>
<dbReference type="STRING" id="101127.A0A1X2GD89"/>
<name>A0A1X2GD89_9FUNG</name>
<reference evidence="3 4" key="1">
    <citation type="submission" date="2016-07" db="EMBL/GenBank/DDBJ databases">
        <title>Pervasive Adenine N6-methylation of Active Genes in Fungi.</title>
        <authorList>
            <consortium name="DOE Joint Genome Institute"/>
            <person name="Mondo S.J."/>
            <person name="Dannebaum R.O."/>
            <person name="Kuo R.C."/>
            <person name="Labutti K."/>
            <person name="Haridas S."/>
            <person name="Kuo A."/>
            <person name="Salamov A."/>
            <person name="Ahrendt S.R."/>
            <person name="Lipzen A."/>
            <person name="Sullivan W."/>
            <person name="Andreopoulos W.B."/>
            <person name="Clum A."/>
            <person name="Lindquist E."/>
            <person name="Daum C."/>
            <person name="Ramamoorthy G.K."/>
            <person name="Gryganskyi A."/>
            <person name="Culley D."/>
            <person name="Magnuson J.K."/>
            <person name="James T.Y."/>
            <person name="O'Malley M.A."/>
            <person name="Stajich J.E."/>
            <person name="Spatafora J.W."/>
            <person name="Visel A."/>
            <person name="Grigoriev I.V."/>
        </authorList>
    </citation>
    <scope>NUCLEOTIDE SEQUENCE [LARGE SCALE GENOMIC DNA]</scope>
    <source>
        <strain evidence="3 4">NRRL 3301</strain>
    </source>
</reference>
<dbReference type="OrthoDB" id="5586090at2759"/>
<protein>
    <recommendedName>
        <fullName evidence="5">Peroxin domain-containing protein</fullName>
    </recommendedName>
</protein>
<keyword evidence="4" id="KW-1185">Reference proteome</keyword>
<accession>A0A1X2GD89</accession>
<keyword evidence="2" id="KW-0812">Transmembrane</keyword>
<feature type="transmembrane region" description="Helical" evidence="2">
    <location>
        <begin position="20"/>
        <end position="46"/>
    </location>
</feature>
<evidence type="ECO:0000256" key="2">
    <source>
        <dbReference type="SAM" id="Phobius"/>
    </source>
</evidence>
<evidence type="ECO:0000313" key="4">
    <source>
        <dbReference type="Proteomes" id="UP000242146"/>
    </source>
</evidence>
<dbReference type="GO" id="GO:0005778">
    <property type="term" value="C:peroxisomal membrane"/>
    <property type="evidence" value="ECO:0007669"/>
    <property type="project" value="TreeGrafter"/>
</dbReference>
<keyword evidence="2" id="KW-1133">Transmembrane helix</keyword>